<dbReference type="Gene3D" id="3.40.50.720">
    <property type="entry name" value="NAD(P)-binding Rossmann-like Domain"/>
    <property type="match status" value="1"/>
</dbReference>
<protein>
    <recommendedName>
        <fullName evidence="4">Ornithine cyclodeaminase</fullName>
    </recommendedName>
</protein>
<dbReference type="PANTHER" id="PTHR13812:SF19">
    <property type="entry name" value="KETIMINE REDUCTASE MU-CRYSTALLIN"/>
    <property type="match status" value="1"/>
</dbReference>
<accession>A0A367KL35</accession>
<dbReference type="GO" id="GO:0005737">
    <property type="term" value="C:cytoplasm"/>
    <property type="evidence" value="ECO:0007669"/>
    <property type="project" value="TreeGrafter"/>
</dbReference>
<comment type="caution">
    <text evidence="2">The sequence shown here is derived from an EMBL/GenBank/DDBJ whole genome shotgun (WGS) entry which is preliminary data.</text>
</comment>
<dbReference type="EMBL" id="PJQM01001202">
    <property type="protein sequence ID" value="RCI02943.1"/>
    <property type="molecule type" value="Genomic_DNA"/>
</dbReference>
<dbReference type="PANTHER" id="PTHR13812">
    <property type="entry name" value="KETIMINE REDUCTASE MU-CRYSTALLIN"/>
    <property type="match status" value="1"/>
</dbReference>
<evidence type="ECO:0008006" key="4">
    <source>
        <dbReference type="Google" id="ProtNLM"/>
    </source>
</evidence>
<evidence type="ECO:0000313" key="3">
    <source>
        <dbReference type="Proteomes" id="UP000253551"/>
    </source>
</evidence>
<proteinExistence type="inferred from homology"/>
<dbReference type="Gene3D" id="3.30.1780.10">
    <property type="entry name" value="ornithine cyclodeaminase, domain 1"/>
    <property type="match status" value="1"/>
</dbReference>
<dbReference type="InterPro" id="IPR036291">
    <property type="entry name" value="NAD(P)-bd_dom_sf"/>
</dbReference>
<dbReference type="STRING" id="4846.A0A367KL35"/>
<reference evidence="2 3" key="1">
    <citation type="journal article" date="2018" name="G3 (Bethesda)">
        <title>Phylogenetic and Phylogenomic Definition of Rhizopus Species.</title>
        <authorList>
            <person name="Gryganskyi A.P."/>
            <person name="Golan J."/>
            <person name="Dolatabadi S."/>
            <person name="Mondo S."/>
            <person name="Robb S."/>
            <person name="Idnurm A."/>
            <person name="Muszewska A."/>
            <person name="Steczkiewicz K."/>
            <person name="Masonjones S."/>
            <person name="Liao H.L."/>
            <person name="Gajdeczka M.T."/>
            <person name="Anike F."/>
            <person name="Vuek A."/>
            <person name="Anishchenko I.M."/>
            <person name="Voigt K."/>
            <person name="de Hoog G.S."/>
            <person name="Smith M.E."/>
            <person name="Heitman J."/>
            <person name="Vilgalys R."/>
            <person name="Stajich J.E."/>
        </authorList>
    </citation>
    <scope>NUCLEOTIDE SEQUENCE [LARGE SCALE GENOMIC DNA]</scope>
    <source>
        <strain evidence="2 3">LSU 92-RS-03</strain>
    </source>
</reference>
<dbReference type="Proteomes" id="UP000253551">
    <property type="component" value="Unassembled WGS sequence"/>
</dbReference>
<dbReference type="OrthoDB" id="41492at2759"/>
<dbReference type="AlphaFoldDB" id="A0A367KL35"/>
<evidence type="ECO:0000313" key="2">
    <source>
        <dbReference type="EMBL" id="RCI02943.1"/>
    </source>
</evidence>
<comment type="similarity">
    <text evidence="1">Belongs to the ornithine cyclodeaminase/mu-crystallin family.</text>
</comment>
<dbReference type="InterPro" id="IPR003462">
    <property type="entry name" value="ODC_Mu_crystall"/>
</dbReference>
<organism evidence="2 3">
    <name type="scientific">Rhizopus stolonifer</name>
    <name type="common">Rhizopus nigricans</name>
    <dbReference type="NCBI Taxonomy" id="4846"/>
    <lineage>
        <taxon>Eukaryota</taxon>
        <taxon>Fungi</taxon>
        <taxon>Fungi incertae sedis</taxon>
        <taxon>Mucoromycota</taxon>
        <taxon>Mucoromycotina</taxon>
        <taxon>Mucoromycetes</taxon>
        <taxon>Mucorales</taxon>
        <taxon>Mucorineae</taxon>
        <taxon>Rhizopodaceae</taxon>
        <taxon>Rhizopus</taxon>
    </lineage>
</organism>
<dbReference type="SUPFAM" id="SSF51735">
    <property type="entry name" value="NAD(P)-binding Rossmann-fold domains"/>
    <property type="match status" value="1"/>
</dbReference>
<evidence type="ECO:0000256" key="1">
    <source>
        <dbReference type="ARBA" id="ARBA00008903"/>
    </source>
</evidence>
<dbReference type="InterPro" id="IPR023401">
    <property type="entry name" value="ODC_N"/>
</dbReference>
<sequence>MNDQILILSRVNIETLLAQGDAKVAMQIIDLMAKTFAEYTQGCSGDPQKALKAQSPQRITVSTDSHKVLFMPSRLQETTSIKIVSVPTKSGLSGLPATTLVLDEQTGSVKAVMNAAALTAVRTAAGSGLATRYYANPASKNLVVFGAGAQGRSHVDMMIAVCPTIKTIAIWNRGEERRLQLIQELKEAYPDRTFVSANEDLQAHVEQADIVCTCTNATDPVLFGAWLKPGVHVNCVGSYRMDMHEVDAETIKRAEVIVVDSVDACAHEAGELVKSSDPKDWVEMGRIVLEKRDTEQDRQKITLFKSVGISVQDSAISGLMVERAEQEKLGSYVQF</sequence>
<dbReference type="Pfam" id="PF02423">
    <property type="entry name" value="OCD_Mu_crystall"/>
    <property type="match status" value="1"/>
</dbReference>
<dbReference type="PIRSF" id="PIRSF001439">
    <property type="entry name" value="CryM"/>
    <property type="match status" value="1"/>
</dbReference>
<keyword evidence="3" id="KW-1185">Reference proteome</keyword>
<gene>
    <name evidence="2" type="ORF">CU098_004759</name>
</gene>
<name>A0A367KL35_RHIST</name>